<accession>A0AAD9RX95</accession>
<evidence type="ECO:0000313" key="2">
    <source>
        <dbReference type="Proteomes" id="UP001258017"/>
    </source>
</evidence>
<dbReference type="AlphaFoldDB" id="A0AAD9RX95"/>
<organism evidence="1 2">
    <name type="scientific">Odynerus spinipes</name>
    <dbReference type="NCBI Taxonomy" id="1348599"/>
    <lineage>
        <taxon>Eukaryota</taxon>
        <taxon>Metazoa</taxon>
        <taxon>Ecdysozoa</taxon>
        <taxon>Arthropoda</taxon>
        <taxon>Hexapoda</taxon>
        <taxon>Insecta</taxon>
        <taxon>Pterygota</taxon>
        <taxon>Neoptera</taxon>
        <taxon>Endopterygota</taxon>
        <taxon>Hymenoptera</taxon>
        <taxon>Apocrita</taxon>
        <taxon>Aculeata</taxon>
        <taxon>Vespoidea</taxon>
        <taxon>Vespidae</taxon>
        <taxon>Eumeninae</taxon>
        <taxon>Odynerus</taxon>
    </lineage>
</organism>
<protein>
    <submittedName>
        <fullName evidence="1">Uncharacterized protein</fullName>
    </submittedName>
</protein>
<proteinExistence type="predicted"/>
<dbReference type="Proteomes" id="UP001258017">
    <property type="component" value="Unassembled WGS sequence"/>
</dbReference>
<name>A0AAD9RX95_9HYME</name>
<gene>
    <name evidence="1" type="ORF">KPH14_003760</name>
</gene>
<reference evidence="1" key="2">
    <citation type="journal article" date="2023" name="Commun. Biol.">
        <title>Intrasexual cuticular hydrocarbon dimorphism in a wasp sheds light on hydrocarbon biosynthesis genes in Hymenoptera.</title>
        <authorList>
            <person name="Moris V.C."/>
            <person name="Podsiadlowski L."/>
            <person name="Martin S."/>
            <person name="Oeyen J.P."/>
            <person name="Donath A."/>
            <person name="Petersen M."/>
            <person name="Wilbrandt J."/>
            <person name="Misof B."/>
            <person name="Liedtke D."/>
            <person name="Thamm M."/>
            <person name="Scheiner R."/>
            <person name="Schmitt T."/>
            <person name="Niehuis O."/>
        </authorList>
    </citation>
    <scope>NUCLEOTIDE SEQUENCE</scope>
    <source>
        <strain evidence="1">GBR_01_08_01A</strain>
    </source>
</reference>
<comment type="caution">
    <text evidence="1">The sequence shown here is derived from an EMBL/GenBank/DDBJ whole genome shotgun (WGS) entry which is preliminary data.</text>
</comment>
<dbReference type="SUPFAM" id="SSF57059">
    <property type="entry name" value="omega toxin-like"/>
    <property type="match status" value="1"/>
</dbReference>
<reference evidence="1" key="1">
    <citation type="submission" date="2021-08" db="EMBL/GenBank/DDBJ databases">
        <authorList>
            <person name="Misof B."/>
            <person name="Oliver O."/>
            <person name="Podsiadlowski L."/>
            <person name="Donath A."/>
            <person name="Peters R."/>
            <person name="Mayer C."/>
            <person name="Rust J."/>
            <person name="Gunkel S."/>
            <person name="Lesny P."/>
            <person name="Martin S."/>
            <person name="Oeyen J.P."/>
            <person name="Petersen M."/>
            <person name="Panagiotis P."/>
            <person name="Wilbrandt J."/>
            <person name="Tanja T."/>
        </authorList>
    </citation>
    <scope>NUCLEOTIDE SEQUENCE</scope>
    <source>
        <strain evidence="1">GBR_01_08_01A</strain>
        <tissue evidence="1">Thorax + abdomen</tissue>
    </source>
</reference>
<keyword evidence="2" id="KW-1185">Reference proteome</keyword>
<evidence type="ECO:0000313" key="1">
    <source>
        <dbReference type="EMBL" id="KAK2587637.1"/>
    </source>
</evidence>
<dbReference type="EMBL" id="JAIFRP010000006">
    <property type="protein sequence ID" value="KAK2587637.1"/>
    <property type="molecule type" value="Genomic_DNA"/>
</dbReference>
<sequence length="100" mass="10675">MAVPKPQEEEATCSPWRGTCQQTSDCCRHLECMTYKAKCVPKTGLIVPGLDTRPLGPPPYAPGLISSVSRSNQDDEQPQITHAAADTVTPASPIVSAVKI</sequence>